<dbReference type="SUPFAM" id="SSF53335">
    <property type="entry name" value="S-adenosyl-L-methionine-dependent methyltransferases"/>
    <property type="match status" value="1"/>
</dbReference>
<comment type="catalytic activity">
    <reaction evidence="6">
        <text>adenosine(1618) in 23S rRNA + S-adenosyl-L-methionine = N(6)-methyladenosine(1618) in 23S rRNA + S-adenosyl-L-homocysteine + H(+)</text>
        <dbReference type="Rhea" id="RHEA:16497"/>
        <dbReference type="Rhea" id="RHEA-COMP:10229"/>
        <dbReference type="Rhea" id="RHEA-COMP:10231"/>
        <dbReference type="ChEBI" id="CHEBI:15378"/>
        <dbReference type="ChEBI" id="CHEBI:57856"/>
        <dbReference type="ChEBI" id="CHEBI:59789"/>
        <dbReference type="ChEBI" id="CHEBI:74411"/>
        <dbReference type="ChEBI" id="CHEBI:74449"/>
        <dbReference type="EC" id="2.1.1.181"/>
    </reaction>
</comment>
<dbReference type="Gene3D" id="3.40.50.150">
    <property type="entry name" value="Vaccinia Virus protein VP39"/>
    <property type="match status" value="1"/>
</dbReference>
<keyword evidence="4 6" id="KW-0808">Transferase</keyword>
<evidence type="ECO:0000256" key="2">
    <source>
        <dbReference type="ARBA" id="ARBA00022552"/>
    </source>
</evidence>
<dbReference type="PANTHER" id="PTHR13393:SF0">
    <property type="entry name" value="RNA N6-ADENOSINE-METHYLTRANSFERASE METTL16"/>
    <property type="match status" value="1"/>
</dbReference>
<evidence type="ECO:0000256" key="4">
    <source>
        <dbReference type="ARBA" id="ARBA00022679"/>
    </source>
</evidence>
<protein>
    <recommendedName>
        <fullName evidence="6">Ribosomal RNA large subunit methyltransferase F</fullName>
        <ecNumber evidence="6">2.1.1.181</ecNumber>
    </recommendedName>
    <alternativeName>
        <fullName evidence="6">23S rRNA mA1618 methyltransferase</fullName>
    </alternativeName>
    <alternativeName>
        <fullName evidence="6">rRNA adenine N-6-methyltransferase</fullName>
    </alternativeName>
</protein>
<proteinExistence type="inferred from homology"/>
<keyword evidence="2 6" id="KW-0698">rRNA processing</keyword>
<gene>
    <name evidence="6" type="primary">rlmF</name>
    <name evidence="8" type="ORF">DFR42_102709</name>
</gene>
<keyword evidence="5 6" id="KW-0949">S-adenosyl-L-methionine</keyword>
<dbReference type="EMBL" id="QJKB01000002">
    <property type="protein sequence ID" value="PXX45481.1"/>
    <property type="molecule type" value="Genomic_DNA"/>
</dbReference>
<dbReference type="GO" id="GO:0005737">
    <property type="term" value="C:cytoplasm"/>
    <property type="evidence" value="ECO:0007669"/>
    <property type="project" value="UniProtKB-SubCell"/>
</dbReference>
<comment type="function">
    <text evidence="6">Specifically methylates the adenine in position 1618 of 23S rRNA.</text>
</comment>
<dbReference type="GO" id="GO:0070475">
    <property type="term" value="P:rRNA base methylation"/>
    <property type="evidence" value="ECO:0007669"/>
    <property type="project" value="TreeGrafter"/>
</dbReference>
<evidence type="ECO:0000256" key="7">
    <source>
        <dbReference type="SAM" id="MobiDB-lite"/>
    </source>
</evidence>
<evidence type="ECO:0000256" key="3">
    <source>
        <dbReference type="ARBA" id="ARBA00022603"/>
    </source>
</evidence>
<keyword evidence="3 6" id="KW-0489">Methyltransferase</keyword>
<dbReference type="NCBIfam" id="NF008725">
    <property type="entry name" value="PRK11727.1"/>
    <property type="match status" value="1"/>
</dbReference>
<reference evidence="8 9" key="1">
    <citation type="submission" date="2018-05" db="EMBL/GenBank/DDBJ databases">
        <title>Genomic Encyclopedia of Type Strains, Phase IV (KMG-IV): sequencing the most valuable type-strain genomes for metagenomic binning, comparative biology and taxonomic classification.</title>
        <authorList>
            <person name="Goeker M."/>
        </authorList>
    </citation>
    <scope>NUCLEOTIDE SEQUENCE [LARGE SCALE GENOMIC DNA]</scope>
    <source>
        <strain evidence="8 9">DSM 19792</strain>
    </source>
</reference>
<dbReference type="InterPro" id="IPR010286">
    <property type="entry name" value="METTL16/RlmF"/>
</dbReference>
<organism evidence="8 9">
    <name type="scientific">Undibacterium pigrum</name>
    <dbReference type="NCBI Taxonomy" id="401470"/>
    <lineage>
        <taxon>Bacteria</taxon>
        <taxon>Pseudomonadati</taxon>
        <taxon>Pseudomonadota</taxon>
        <taxon>Betaproteobacteria</taxon>
        <taxon>Burkholderiales</taxon>
        <taxon>Oxalobacteraceae</taxon>
        <taxon>Undibacterium</taxon>
    </lineage>
</organism>
<comment type="caution">
    <text evidence="8">The sequence shown here is derived from an EMBL/GenBank/DDBJ whole genome shotgun (WGS) entry which is preliminary data.</text>
</comment>
<dbReference type="EC" id="2.1.1.181" evidence="6"/>
<accession>A0A318JNG7</accession>
<evidence type="ECO:0000256" key="1">
    <source>
        <dbReference type="ARBA" id="ARBA00022490"/>
    </source>
</evidence>
<evidence type="ECO:0000256" key="6">
    <source>
        <dbReference type="HAMAP-Rule" id="MF_01848"/>
    </source>
</evidence>
<evidence type="ECO:0000256" key="5">
    <source>
        <dbReference type="ARBA" id="ARBA00022691"/>
    </source>
</evidence>
<dbReference type="OrthoDB" id="1115728at2"/>
<keyword evidence="9" id="KW-1185">Reference proteome</keyword>
<dbReference type="InterPro" id="IPR029063">
    <property type="entry name" value="SAM-dependent_MTases_sf"/>
</dbReference>
<dbReference type="CDD" id="cd02440">
    <property type="entry name" value="AdoMet_MTases"/>
    <property type="match status" value="1"/>
</dbReference>
<dbReference type="GO" id="GO:0052907">
    <property type="term" value="F:23S rRNA (adenine(1618)-N(6))-methyltransferase activity"/>
    <property type="evidence" value="ECO:0007669"/>
    <property type="project" value="UniProtKB-EC"/>
</dbReference>
<dbReference type="RefSeq" id="WP_110254903.1">
    <property type="nucleotide sequence ID" value="NZ_QJKB01000002.1"/>
</dbReference>
<name>A0A318JNG7_9BURK</name>
<dbReference type="Pfam" id="PF05971">
    <property type="entry name" value="Methyltransf_10"/>
    <property type="match status" value="1"/>
</dbReference>
<keyword evidence="1 6" id="KW-0963">Cytoplasm</keyword>
<dbReference type="InterPro" id="IPR016909">
    <property type="entry name" value="rRNA_lsu_MeTfrase_F"/>
</dbReference>
<dbReference type="Proteomes" id="UP000247792">
    <property type="component" value="Unassembled WGS sequence"/>
</dbReference>
<comment type="subcellular location">
    <subcellularLocation>
        <location evidence="6">Cytoplasm</location>
    </subcellularLocation>
</comment>
<feature type="region of interest" description="Disordered" evidence="7">
    <location>
        <begin position="1"/>
        <end position="25"/>
    </location>
</feature>
<dbReference type="HAMAP" id="MF_01848">
    <property type="entry name" value="23SrRNA_methyltr_F"/>
    <property type="match status" value="1"/>
</dbReference>
<sequence length="337" mass="36744">MTQRKKTDRPGSSPDSKSPFHPRNRHQGLYDFAALIRVEPALASLVSNNPAGLATINFADPLAVKLLNKALLHSSYAVRDWDIPSENLCPPVPGRADYLHYLADLLAGSNQGRIPKGKQVVALDLGTGASCIYPLLGASDYGWSFCASDINPASLANAQAILERNPALARQIQLRHQANPQFLFKGIVAEDDWFDVSLCNPPFHASAEEARAGSVRKWENLNKTGTSSQPEASTEPLLNFGGQAAELWCVGGELAFIERMLRESAAIPTKILWFSTLVSKSANLPAIQAALKQVKACDQKTIIMSQGNKESRLVAWTFLNASQQAAWAKLRWSNGKK</sequence>
<dbReference type="PIRSF" id="PIRSF029038">
    <property type="entry name" value="Mtase_YbiN_prd"/>
    <property type="match status" value="1"/>
</dbReference>
<dbReference type="PANTHER" id="PTHR13393">
    <property type="entry name" value="SAM-DEPENDENT METHYLTRANSFERASE"/>
    <property type="match status" value="1"/>
</dbReference>
<evidence type="ECO:0000313" key="8">
    <source>
        <dbReference type="EMBL" id="PXX45481.1"/>
    </source>
</evidence>
<comment type="similarity">
    <text evidence="6">Belongs to the methyltransferase superfamily. METTL16/RlmF family.</text>
</comment>
<dbReference type="AlphaFoldDB" id="A0A318JNG7"/>
<evidence type="ECO:0000313" key="9">
    <source>
        <dbReference type="Proteomes" id="UP000247792"/>
    </source>
</evidence>